<accession>A0A8J6CEZ4</accession>
<protein>
    <submittedName>
        <fullName evidence="3">Uncharacterized protein</fullName>
    </submittedName>
</protein>
<feature type="coiled-coil region" evidence="1">
    <location>
        <begin position="241"/>
        <end position="282"/>
    </location>
</feature>
<feature type="coiled-coil region" evidence="1">
    <location>
        <begin position="183"/>
        <end position="210"/>
    </location>
</feature>
<keyword evidence="4" id="KW-1185">Reference proteome</keyword>
<dbReference type="Proteomes" id="UP000751190">
    <property type="component" value="Unassembled WGS sequence"/>
</dbReference>
<feature type="coiled-coil region" evidence="1">
    <location>
        <begin position="388"/>
        <end position="470"/>
    </location>
</feature>
<dbReference type="OMA" id="MLKHMHA"/>
<evidence type="ECO:0000256" key="1">
    <source>
        <dbReference type="SAM" id="Coils"/>
    </source>
</evidence>
<keyword evidence="1" id="KW-0175">Coiled coil</keyword>
<dbReference type="EMBL" id="JAGTXO010000006">
    <property type="protein sequence ID" value="KAG8467450.1"/>
    <property type="molecule type" value="Genomic_DNA"/>
</dbReference>
<feature type="region of interest" description="Disordered" evidence="2">
    <location>
        <begin position="1"/>
        <end position="45"/>
    </location>
</feature>
<organism evidence="3 4">
    <name type="scientific">Diacronema lutheri</name>
    <name type="common">Unicellular marine alga</name>
    <name type="synonym">Monochrysis lutheri</name>
    <dbReference type="NCBI Taxonomy" id="2081491"/>
    <lineage>
        <taxon>Eukaryota</taxon>
        <taxon>Haptista</taxon>
        <taxon>Haptophyta</taxon>
        <taxon>Pavlovophyceae</taxon>
        <taxon>Pavlovales</taxon>
        <taxon>Pavlovaceae</taxon>
        <taxon>Diacronema</taxon>
    </lineage>
</organism>
<dbReference type="OrthoDB" id="10530586at2759"/>
<dbReference type="AlphaFoldDB" id="A0A8J6CEZ4"/>
<comment type="caution">
    <text evidence="3">The sequence shown here is derived from an EMBL/GenBank/DDBJ whole genome shotgun (WGS) entry which is preliminary data.</text>
</comment>
<proteinExistence type="predicted"/>
<name>A0A8J6CEZ4_DIALT</name>
<gene>
    <name evidence="3" type="ORF">KFE25_000766</name>
</gene>
<sequence length="491" mass="52476">MFEPGRVRPSSRPGLSVSNGSAPGTPRGRPATPSGPPLSVADAPGPQLAMLDDASYFSVMRQDILLVQRRLRAFATPRKGTEVSEASLQLIVGGSNVLHAKLALHELMADRMVQLERALVQATANGAGADGAALGTGGASRLSYYLVALDRLQRLHAQAFDAPNGANGAGARVDDTDALLAKLRQRELQNATLERELMELQSTLRVQDADAQRRVDAARAESAAAGADALRHCESSQRTEEERLRDALARADEALVEARGEADAARARAAELDAALAELHARASPDAAAKAAAREESLAHDAAALEAALAQRDATIAGLKRALSELEAKAGSAAAAAADASAAAALEAQLSAEKAAARNSLNYMQARIDQLAAQLDLTSNDDNDKSMLKHMHAENERLQAEITRLADVLTAVKRELELVQRPPGDDFDDVMIEELRNMRESFEAKLAAASEVAKDRQAAHRREIRELREAHDKERAVMESRIAYLAAKLPH</sequence>
<evidence type="ECO:0000313" key="4">
    <source>
        <dbReference type="Proteomes" id="UP000751190"/>
    </source>
</evidence>
<evidence type="ECO:0000256" key="2">
    <source>
        <dbReference type="SAM" id="MobiDB-lite"/>
    </source>
</evidence>
<evidence type="ECO:0000313" key="3">
    <source>
        <dbReference type="EMBL" id="KAG8467450.1"/>
    </source>
</evidence>
<reference evidence="3" key="1">
    <citation type="submission" date="2021-05" db="EMBL/GenBank/DDBJ databases">
        <title>The genome of the haptophyte Pavlova lutheri (Diacronema luteri, Pavlovales) - a model for lipid biosynthesis in eukaryotic algae.</title>
        <authorList>
            <person name="Hulatt C.J."/>
            <person name="Posewitz M.C."/>
        </authorList>
    </citation>
    <scope>NUCLEOTIDE SEQUENCE</scope>
    <source>
        <strain evidence="3">NIVA-4/92</strain>
    </source>
</reference>